<dbReference type="SUPFAM" id="SSF55261">
    <property type="entry name" value="GAD domain-like"/>
    <property type="match status" value="1"/>
</dbReference>
<dbReference type="PRINTS" id="PR01042">
    <property type="entry name" value="TRNASYNTHASP"/>
</dbReference>
<dbReference type="HAMAP" id="MF_00044">
    <property type="entry name" value="Asp_tRNA_synth_type1"/>
    <property type="match status" value="1"/>
</dbReference>
<dbReference type="CDD" id="cd04317">
    <property type="entry name" value="EcAspRS_like_N"/>
    <property type="match status" value="1"/>
</dbReference>
<dbReference type="InterPro" id="IPR045864">
    <property type="entry name" value="aa-tRNA-synth_II/BPL/LPL"/>
</dbReference>
<dbReference type="Gene3D" id="3.30.930.10">
    <property type="entry name" value="Bira Bifunctional Protein, Domain 2"/>
    <property type="match status" value="1"/>
</dbReference>
<evidence type="ECO:0000256" key="3">
    <source>
        <dbReference type="ARBA" id="ARBA00022741"/>
    </source>
</evidence>
<feature type="binding site" evidence="7">
    <location>
        <position position="469"/>
    </location>
    <ligand>
        <name>L-aspartate</name>
        <dbReference type="ChEBI" id="CHEBI:29991"/>
    </ligand>
</feature>
<dbReference type="SUPFAM" id="SSF50249">
    <property type="entry name" value="Nucleic acid-binding proteins"/>
    <property type="match status" value="1"/>
</dbReference>
<evidence type="ECO:0000313" key="9">
    <source>
        <dbReference type="EMBL" id="ADM89849.1"/>
    </source>
</evidence>
<dbReference type="InterPro" id="IPR047089">
    <property type="entry name" value="Asp-tRNA-ligase_1_N"/>
</dbReference>
<keyword evidence="4 7" id="KW-0067">ATP-binding</keyword>
<evidence type="ECO:0000256" key="5">
    <source>
        <dbReference type="ARBA" id="ARBA00022917"/>
    </source>
</evidence>
<dbReference type="Gene3D" id="2.40.50.140">
    <property type="entry name" value="Nucleic acid-binding proteins"/>
    <property type="match status" value="1"/>
</dbReference>
<comment type="subcellular location">
    <subcellularLocation>
        <location evidence="7">Cytoplasm</location>
    </subcellularLocation>
</comment>
<feature type="binding site" evidence="7">
    <location>
        <position position="428"/>
    </location>
    <ligand>
        <name>L-aspartate</name>
        <dbReference type="ChEBI" id="CHEBI:29991"/>
    </ligand>
</feature>
<dbReference type="InterPro" id="IPR012340">
    <property type="entry name" value="NA-bd_OB-fold"/>
</dbReference>
<dbReference type="PROSITE" id="PS50862">
    <property type="entry name" value="AA_TRNA_LIGASE_II"/>
    <property type="match status" value="1"/>
</dbReference>
<protein>
    <recommendedName>
        <fullName evidence="7">Aspartate--tRNA ligase</fullName>
        <ecNumber evidence="7">6.1.1.12</ecNumber>
    </recommendedName>
    <alternativeName>
        <fullName evidence="7">Aspartyl-tRNA synthetase</fullName>
        <shortName evidence="7">AspRS</shortName>
    </alternativeName>
</protein>
<evidence type="ECO:0000256" key="4">
    <source>
        <dbReference type="ARBA" id="ARBA00022840"/>
    </source>
</evidence>
<dbReference type="InterPro" id="IPR004364">
    <property type="entry name" value="Aa-tRNA-synt_II"/>
</dbReference>
<dbReference type="GO" id="GO:0006422">
    <property type="term" value="P:aspartyl-tRNA aminoacylation"/>
    <property type="evidence" value="ECO:0007669"/>
    <property type="project" value="UniProtKB-UniRule"/>
</dbReference>
<dbReference type="Gene3D" id="3.30.1360.30">
    <property type="entry name" value="GAD-like domain"/>
    <property type="match status" value="1"/>
</dbReference>
<feature type="binding site" evidence="7">
    <location>
        <position position="462"/>
    </location>
    <ligand>
        <name>ATP</name>
        <dbReference type="ChEBI" id="CHEBI:30616"/>
    </ligand>
</feature>
<keyword evidence="7" id="KW-0963">Cytoplasm</keyword>
<comment type="function">
    <text evidence="7">Catalyzes the attachment of L-aspartate to tRNA(Asp) in a two-step reaction: L-aspartate is first activated by ATP to form Asp-AMP and then transferred to the acceptor end of tRNA(Asp).</text>
</comment>
<dbReference type="NCBIfam" id="NF001750">
    <property type="entry name" value="PRK00476.1"/>
    <property type="match status" value="1"/>
</dbReference>
<dbReference type="EMBL" id="CP002163">
    <property type="protein sequence ID" value="ADM89849.1"/>
    <property type="molecule type" value="Genomic_DNA"/>
</dbReference>
<proteinExistence type="inferred from homology"/>
<comment type="subunit">
    <text evidence="7">Homodimer.</text>
</comment>
<keyword evidence="10" id="KW-1185">Reference proteome</keyword>
<dbReference type="InterPro" id="IPR002312">
    <property type="entry name" value="Asp/Asn-tRNA-synth_IIb"/>
</dbReference>
<dbReference type="InterPro" id="IPR004115">
    <property type="entry name" value="GAD-like_sf"/>
</dbReference>
<keyword evidence="2 7" id="KW-0436">Ligase</keyword>
<evidence type="ECO:0000256" key="2">
    <source>
        <dbReference type="ARBA" id="ARBA00022598"/>
    </source>
</evidence>
<evidence type="ECO:0000313" key="10">
    <source>
        <dbReference type="Proteomes" id="UP000002231"/>
    </source>
</evidence>
<dbReference type="KEGG" id="sum:SMCARI_013"/>
<dbReference type="STRING" id="706194.SMCARI_013"/>
<comment type="catalytic activity">
    <reaction evidence="7">
        <text>tRNA(Asp) + L-aspartate + ATP = L-aspartyl-tRNA(Asp) + AMP + diphosphate</text>
        <dbReference type="Rhea" id="RHEA:19649"/>
        <dbReference type="Rhea" id="RHEA-COMP:9660"/>
        <dbReference type="Rhea" id="RHEA-COMP:9678"/>
        <dbReference type="ChEBI" id="CHEBI:29991"/>
        <dbReference type="ChEBI" id="CHEBI:30616"/>
        <dbReference type="ChEBI" id="CHEBI:33019"/>
        <dbReference type="ChEBI" id="CHEBI:78442"/>
        <dbReference type="ChEBI" id="CHEBI:78516"/>
        <dbReference type="ChEBI" id="CHEBI:456215"/>
        <dbReference type="EC" id="6.1.1.12"/>
    </reaction>
</comment>
<dbReference type="InterPro" id="IPR004365">
    <property type="entry name" value="NA-bd_OB_tRNA"/>
</dbReference>
<feature type="binding site" evidence="7">
    <location>
        <position position="217"/>
    </location>
    <ligand>
        <name>L-aspartate</name>
        <dbReference type="ChEBI" id="CHEBI:29991"/>
    </ligand>
</feature>
<feature type="region of interest" description="Aspartate" evidence="7">
    <location>
        <begin position="195"/>
        <end position="198"/>
    </location>
</feature>
<evidence type="ECO:0000256" key="1">
    <source>
        <dbReference type="ARBA" id="ARBA00006303"/>
    </source>
</evidence>
<evidence type="ECO:0000259" key="8">
    <source>
        <dbReference type="PROSITE" id="PS50862"/>
    </source>
</evidence>
<dbReference type="SUPFAM" id="SSF55681">
    <property type="entry name" value="Class II aaRS and biotin synthetases"/>
    <property type="match status" value="1"/>
</dbReference>
<dbReference type="AlphaFoldDB" id="E0TJ72"/>
<comment type="caution">
    <text evidence="7">Lacks conserved residue(s) required for the propagation of feature annotation.</text>
</comment>
<keyword evidence="6 7" id="KW-0030">Aminoacyl-tRNA synthetase</keyword>
<dbReference type="HOGENOM" id="CLU_014330_3_2_10"/>
<keyword evidence="5 7" id="KW-0648">Protein biosynthesis</keyword>
<dbReference type="Proteomes" id="UP000002231">
    <property type="component" value="Chromosome"/>
</dbReference>
<dbReference type="PANTHER" id="PTHR22594:SF5">
    <property type="entry name" value="ASPARTATE--TRNA LIGASE, MITOCHONDRIAL"/>
    <property type="match status" value="1"/>
</dbReference>
<feature type="binding site" evidence="7">
    <location>
        <begin position="514"/>
        <end position="517"/>
    </location>
    <ligand>
        <name>ATP</name>
        <dbReference type="ChEBI" id="CHEBI:30616"/>
    </ligand>
</feature>
<feature type="domain" description="Aminoacyl-transfer RNA synthetases class-II family profile" evidence="8">
    <location>
        <begin position="140"/>
        <end position="535"/>
    </location>
</feature>
<accession>E0TJ72</accession>
<dbReference type="PANTHER" id="PTHR22594">
    <property type="entry name" value="ASPARTYL/LYSYL-TRNA SYNTHETASE"/>
    <property type="match status" value="1"/>
</dbReference>
<organism evidence="9 10">
    <name type="scientific">Karelsulcia muelleri (strain CARI)</name>
    <name type="common">Sulcia muelleri</name>
    <dbReference type="NCBI Taxonomy" id="706194"/>
    <lineage>
        <taxon>Bacteria</taxon>
        <taxon>Pseudomonadati</taxon>
        <taxon>Bacteroidota</taxon>
        <taxon>Flavobacteriia</taxon>
        <taxon>Flavobacteriales</taxon>
        <taxon>Candidatus Karelsulcia</taxon>
    </lineage>
</organism>
<dbReference type="InterPro" id="IPR004524">
    <property type="entry name" value="Asp-tRNA-ligase_1"/>
</dbReference>
<feature type="binding site" evidence="7">
    <location>
        <begin position="217"/>
        <end position="219"/>
    </location>
    <ligand>
        <name>ATP</name>
        <dbReference type="ChEBI" id="CHEBI:30616"/>
    </ligand>
</feature>
<comment type="similarity">
    <text evidence="1 7">Belongs to the class-II aminoacyl-tRNA synthetase family. Type 1 subfamily.</text>
</comment>
<dbReference type="InterPro" id="IPR006195">
    <property type="entry name" value="aa-tRNA-synth_II"/>
</dbReference>
<dbReference type="NCBIfam" id="TIGR00459">
    <property type="entry name" value="aspS_bact"/>
    <property type="match status" value="1"/>
</dbReference>
<evidence type="ECO:0000256" key="7">
    <source>
        <dbReference type="HAMAP-Rule" id="MF_00044"/>
    </source>
</evidence>
<evidence type="ECO:0000256" key="6">
    <source>
        <dbReference type="ARBA" id="ARBA00023146"/>
    </source>
</evidence>
<dbReference type="GO" id="GO:0005737">
    <property type="term" value="C:cytoplasm"/>
    <property type="evidence" value="ECO:0007669"/>
    <property type="project" value="UniProtKB-SubCell"/>
</dbReference>
<dbReference type="GO" id="GO:0003676">
    <property type="term" value="F:nucleic acid binding"/>
    <property type="evidence" value="ECO:0007669"/>
    <property type="project" value="InterPro"/>
</dbReference>
<name>E0TJ72_KARMC</name>
<dbReference type="Pfam" id="PF01336">
    <property type="entry name" value="tRNA_anti-codon"/>
    <property type="match status" value="1"/>
</dbReference>
<dbReference type="Pfam" id="PF00152">
    <property type="entry name" value="tRNA-synt_2"/>
    <property type="match status" value="1"/>
</dbReference>
<dbReference type="GO" id="GO:0004815">
    <property type="term" value="F:aspartate-tRNA ligase activity"/>
    <property type="evidence" value="ECO:0007669"/>
    <property type="project" value="UniProtKB-UniRule"/>
</dbReference>
<sequence length="565" mass="66731">MYRTNNCGVLRLKDVGKNVIMSGWIKKIRNLGSIIFIDLRDMYGITQLNLINYFNNKKKINNLGREFVIKVEGKVIERLSKNFKNPTGEIEILVKKLKILNNSLVPPFKIENNTDGNEDIRMKYRYLDIRRDIIKNNIILRNKIYIEIRNFFLKENFIEIETPILINPTTDGARNFYVPYRKNPGFFYSLSQSPQLLKQLLMIGGIDKYFQIVKCFRDEDFRSDRQPEFTQIDCEMSFVDENDILNIFEKFIHFLLKKIKGINLNKFPILTYEEAMNKYGSDKPDIRFDMKLFELNDFSNQKEYIMGISLPVCFNYKIIEEILFFFKKKKIKQLIWIKYLKKDKFKSSIEININLIKNWAKRINSKCGDLLIILLGEKNIIVKNLGLFRIEMSKRLNLIKKKIFSPLWIRNFPYFKWNKEKSCYNSLHHPFTSPEIRDLKFLKENPEKIKSKSYDLVINGKEIGGGSIRINNSKIQKIIFNHLGFSKKKIEKEFGFLIKSFKYGAPPHGGIAFGLDRLISVFAYKDNIRDFIAFPKGQDGKDLMIESPSKIEEKELKKLKIINFI</sequence>
<keyword evidence="3 7" id="KW-0547">Nucleotide-binding</keyword>
<dbReference type="GO" id="GO:0005524">
    <property type="term" value="F:ATP binding"/>
    <property type="evidence" value="ECO:0007669"/>
    <property type="project" value="UniProtKB-UniRule"/>
</dbReference>
<dbReference type="EC" id="6.1.1.12" evidence="7"/>
<gene>
    <name evidence="7 9" type="primary">aspS</name>
    <name evidence="9" type="ordered locus">SMCARI_013</name>
</gene>
<reference evidence="10" key="1">
    <citation type="journal article" date="2010" name="Genome Biol. Evol.">
        <title>Functional convergence in reduced genomes of bacterial symbionts spanning 200 My of evolution.</title>
        <authorList>
            <person name="McCutcheon J.P."/>
            <person name="Moran N.A."/>
        </authorList>
    </citation>
    <scope>NUCLEOTIDE SEQUENCE [LARGE SCALE GENOMIC DNA]</scope>
    <source>
        <strain evidence="10">CARI</strain>
    </source>
</reference>
<feature type="binding site" evidence="7">
    <location>
        <position position="226"/>
    </location>
    <ligand>
        <name>ATP</name>
        <dbReference type="ChEBI" id="CHEBI:30616"/>
    </ligand>
</feature>